<reference evidence="8 9" key="1">
    <citation type="submission" date="2019-07" db="EMBL/GenBank/DDBJ databases">
        <title>Genomic Encyclopedia of Type Strains, Phase IV (KMG-IV): sequencing the most valuable type-strain genomes for metagenomic binning, comparative biology and taxonomic classification.</title>
        <authorList>
            <person name="Goeker M."/>
        </authorList>
    </citation>
    <scope>NUCLEOTIDE SEQUENCE [LARGE SCALE GENOMIC DNA]</scope>
    <source>
        <strain evidence="8 9">DSM 18961</strain>
    </source>
</reference>
<dbReference type="InterPro" id="IPR004391">
    <property type="entry name" value="Glu_race"/>
</dbReference>
<feature type="binding site" evidence="7">
    <location>
        <begin position="186"/>
        <end position="187"/>
    </location>
    <ligand>
        <name>substrate</name>
    </ligand>
</feature>
<dbReference type="AlphaFoldDB" id="A0A5S5DZ18"/>
<feature type="binding site" evidence="7">
    <location>
        <begin position="76"/>
        <end position="77"/>
    </location>
    <ligand>
        <name>substrate</name>
    </ligand>
</feature>
<dbReference type="GO" id="GO:0071555">
    <property type="term" value="P:cell wall organization"/>
    <property type="evidence" value="ECO:0007669"/>
    <property type="project" value="UniProtKB-KW"/>
</dbReference>
<accession>A0A5S5DZ18</accession>
<dbReference type="UniPathway" id="UPA00219"/>
<comment type="pathway">
    <text evidence="7">Cell wall biogenesis; peptidoglycan biosynthesis.</text>
</comment>
<evidence type="ECO:0000313" key="8">
    <source>
        <dbReference type="EMBL" id="TYQ00277.1"/>
    </source>
</evidence>
<evidence type="ECO:0000256" key="5">
    <source>
        <dbReference type="ARBA" id="ARBA00023235"/>
    </source>
</evidence>
<comment type="function">
    <text evidence="7">Provides the (R)-glutamate required for cell wall biosynthesis.</text>
</comment>
<dbReference type="FunFam" id="3.40.50.1860:FF:000001">
    <property type="entry name" value="Glutamate racemase"/>
    <property type="match status" value="1"/>
</dbReference>
<comment type="caution">
    <text evidence="8">The sequence shown here is derived from an EMBL/GenBank/DDBJ whole genome shotgun (WGS) entry which is preliminary data.</text>
</comment>
<dbReference type="GO" id="GO:0009252">
    <property type="term" value="P:peptidoglycan biosynthetic process"/>
    <property type="evidence" value="ECO:0007669"/>
    <property type="project" value="UniProtKB-UniRule"/>
</dbReference>
<dbReference type="OrthoDB" id="9801055at2"/>
<dbReference type="InterPro" id="IPR033134">
    <property type="entry name" value="Asp/Glu_racemase_AS_2"/>
</dbReference>
<evidence type="ECO:0000256" key="2">
    <source>
        <dbReference type="ARBA" id="ARBA00013090"/>
    </source>
</evidence>
<dbReference type="PROSITE" id="PS00924">
    <property type="entry name" value="ASP_GLU_RACEMASE_2"/>
    <property type="match status" value="1"/>
</dbReference>
<evidence type="ECO:0000256" key="6">
    <source>
        <dbReference type="ARBA" id="ARBA00023316"/>
    </source>
</evidence>
<keyword evidence="4 7" id="KW-0573">Peptidoglycan synthesis</keyword>
<feature type="binding site" evidence="7">
    <location>
        <begin position="44"/>
        <end position="45"/>
    </location>
    <ligand>
        <name>substrate</name>
    </ligand>
</feature>
<gene>
    <name evidence="7" type="primary">murI</name>
    <name evidence="8" type="ORF">C7447_101887</name>
</gene>
<keyword evidence="6 7" id="KW-0961">Cell wall biogenesis/degradation</keyword>
<dbReference type="InterPro" id="IPR015942">
    <property type="entry name" value="Asp/Glu/hydantoin_racemase"/>
</dbReference>
<dbReference type="InterPro" id="IPR018187">
    <property type="entry name" value="Asp/Glu_racemase_AS_1"/>
</dbReference>
<evidence type="ECO:0000256" key="1">
    <source>
        <dbReference type="ARBA" id="ARBA00001602"/>
    </source>
</evidence>
<sequence length="265" mass="29651">MDNSQHPIGIFDSGIGGTSIWKEINTLLPNENTVYLSDSKNAPYGQKSKDQIINLSIKNTEYLLNKNCKLIVVACNTATTNAIKYLRENYNVPFIGIEPAIKPASLKTKTNTIGILATKGTLNSELFEKTSSSIDSKINIIEQIGEGLVELIENGRIYSEEMTILLKKYLHPMIQKNVDCLVLGCTHYPYLIPQIREIVGTKINIIDSGEAVAIQTKNVLESEHLINNNDQKRGENLFYINKDKTVLENILSDFESITTIKQQAF</sequence>
<dbReference type="Pfam" id="PF01177">
    <property type="entry name" value="Asp_Glu_race"/>
    <property type="match status" value="1"/>
</dbReference>
<dbReference type="EMBL" id="VNIA01000001">
    <property type="protein sequence ID" value="TYQ00277.1"/>
    <property type="molecule type" value="Genomic_DNA"/>
</dbReference>
<feature type="active site" description="Proton donor/acceptor" evidence="7">
    <location>
        <position position="185"/>
    </location>
</feature>
<evidence type="ECO:0000313" key="9">
    <source>
        <dbReference type="Proteomes" id="UP000323136"/>
    </source>
</evidence>
<keyword evidence="9" id="KW-1185">Reference proteome</keyword>
<dbReference type="PROSITE" id="PS00923">
    <property type="entry name" value="ASP_GLU_RACEMASE_1"/>
    <property type="match status" value="1"/>
</dbReference>
<evidence type="ECO:0000256" key="3">
    <source>
        <dbReference type="ARBA" id="ARBA00022960"/>
    </source>
</evidence>
<dbReference type="InterPro" id="IPR001920">
    <property type="entry name" value="Asp/Glu_race"/>
</dbReference>
<evidence type="ECO:0000256" key="7">
    <source>
        <dbReference type="HAMAP-Rule" id="MF_00258"/>
    </source>
</evidence>
<keyword evidence="3 7" id="KW-0133">Cell shape</keyword>
<feature type="active site" description="Proton donor/acceptor" evidence="7">
    <location>
        <position position="75"/>
    </location>
</feature>
<comment type="catalytic activity">
    <reaction evidence="1 7">
        <text>L-glutamate = D-glutamate</text>
        <dbReference type="Rhea" id="RHEA:12813"/>
        <dbReference type="ChEBI" id="CHEBI:29985"/>
        <dbReference type="ChEBI" id="CHEBI:29986"/>
        <dbReference type="EC" id="5.1.1.3"/>
    </reaction>
</comment>
<evidence type="ECO:0000256" key="4">
    <source>
        <dbReference type="ARBA" id="ARBA00022984"/>
    </source>
</evidence>
<dbReference type="NCBIfam" id="TIGR00067">
    <property type="entry name" value="glut_race"/>
    <property type="match status" value="1"/>
</dbReference>
<dbReference type="PANTHER" id="PTHR21198">
    <property type="entry name" value="GLUTAMATE RACEMASE"/>
    <property type="match status" value="1"/>
</dbReference>
<protein>
    <recommendedName>
        <fullName evidence="2 7">Glutamate racemase</fullName>
        <ecNumber evidence="2 7">5.1.1.3</ecNumber>
    </recommendedName>
</protein>
<dbReference type="Proteomes" id="UP000323136">
    <property type="component" value="Unassembled WGS sequence"/>
</dbReference>
<dbReference type="PANTHER" id="PTHR21198:SF3">
    <property type="entry name" value="GLUTAMATE RACEMASE"/>
    <property type="match status" value="1"/>
</dbReference>
<name>A0A5S5DZ18_9FLAO</name>
<dbReference type="RefSeq" id="WP_148869498.1">
    <property type="nucleotide sequence ID" value="NZ_VNIA01000001.1"/>
</dbReference>
<dbReference type="GO" id="GO:0008881">
    <property type="term" value="F:glutamate racemase activity"/>
    <property type="evidence" value="ECO:0007669"/>
    <property type="project" value="UniProtKB-UniRule"/>
</dbReference>
<dbReference type="HAMAP" id="MF_00258">
    <property type="entry name" value="Glu_racemase"/>
    <property type="match status" value="1"/>
</dbReference>
<keyword evidence="5 7" id="KW-0413">Isomerase</keyword>
<feature type="binding site" evidence="7">
    <location>
        <begin position="12"/>
        <end position="13"/>
    </location>
    <ligand>
        <name>substrate</name>
    </ligand>
</feature>
<comment type="similarity">
    <text evidence="7">Belongs to the aspartate/glutamate racemases family.</text>
</comment>
<dbReference type="Gene3D" id="3.40.50.1860">
    <property type="match status" value="2"/>
</dbReference>
<dbReference type="GO" id="GO:0008360">
    <property type="term" value="P:regulation of cell shape"/>
    <property type="evidence" value="ECO:0007669"/>
    <property type="project" value="UniProtKB-KW"/>
</dbReference>
<proteinExistence type="inferred from homology"/>
<dbReference type="EC" id="5.1.1.3" evidence="2 7"/>
<dbReference type="SUPFAM" id="SSF53681">
    <property type="entry name" value="Aspartate/glutamate racemase"/>
    <property type="match status" value="2"/>
</dbReference>
<organism evidence="8 9">
    <name type="scientific">Tenacibaculum adriaticum</name>
    <dbReference type="NCBI Taxonomy" id="413713"/>
    <lineage>
        <taxon>Bacteria</taxon>
        <taxon>Pseudomonadati</taxon>
        <taxon>Bacteroidota</taxon>
        <taxon>Flavobacteriia</taxon>
        <taxon>Flavobacteriales</taxon>
        <taxon>Flavobacteriaceae</taxon>
        <taxon>Tenacibaculum</taxon>
    </lineage>
</organism>